<dbReference type="Proteomes" id="UP000271272">
    <property type="component" value="Unassembled WGS sequence"/>
</dbReference>
<keyword evidence="5" id="KW-1185">Reference proteome</keyword>
<dbReference type="SUPFAM" id="SSF53955">
    <property type="entry name" value="Lysozyme-like"/>
    <property type="match status" value="1"/>
</dbReference>
<feature type="compositionally biased region" description="Basic and acidic residues" evidence="2">
    <location>
        <begin position="128"/>
        <end position="150"/>
    </location>
</feature>
<dbReference type="PROSITE" id="PS51109">
    <property type="entry name" value="G5"/>
    <property type="match status" value="1"/>
</dbReference>
<evidence type="ECO:0000313" key="5">
    <source>
        <dbReference type="Proteomes" id="UP000271272"/>
    </source>
</evidence>
<evidence type="ECO:0000313" key="4">
    <source>
        <dbReference type="EMBL" id="RRD29355.1"/>
    </source>
</evidence>
<feature type="compositionally biased region" description="Low complexity" evidence="2">
    <location>
        <begin position="196"/>
        <end position="227"/>
    </location>
</feature>
<feature type="region of interest" description="Disordered" evidence="2">
    <location>
        <begin position="196"/>
        <end position="228"/>
    </location>
</feature>
<dbReference type="Gene3D" id="1.10.530.10">
    <property type="match status" value="1"/>
</dbReference>
<dbReference type="OrthoDB" id="9766277at2"/>
<name>A0A3P1V7N0_9ACTO</name>
<dbReference type="Pfam" id="PF07501">
    <property type="entry name" value="G5"/>
    <property type="match status" value="1"/>
</dbReference>
<dbReference type="AlphaFoldDB" id="A0A3P1V7N0"/>
<dbReference type="InterPro" id="IPR011098">
    <property type="entry name" value="G5_dom"/>
</dbReference>
<evidence type="ECO:0000256" key="1">
    <source>
        <dbReference type="ARBA" id="ARBA00022729"/>
    </source>
</evidence>
<feature type="domain" description="G5" evidence="3">
    <location>
        <begin position="112"/>
        <end position="195"/>
    </location>
</feature>
<proteinExistence type="predicted"/>
<dbReference type="Gene3D" id="2.20.230.10">
    <property type="entry name" value="Resuscitation-promoting factor rpfb"/>
    <property type="match status" value="1"/>
</dbReference>
<feature type="region of interest" description="Disordered" evidence="2">
    <location>
        <begin position="25"/>
        <end position="44"/>
    </location>
</feature>
<accession>A0A3P1V7N0</accession>
<comment type="caution">
    <text evidence="4">The sequence shown here is derived from an EMBL/GenBank/DDBJ whole genome shotgun (WGS) entry which is preliminary data.</text>
</comment>
<evidence type="ECO:0000256" key="2">
    <source>
        <dbReference type="SAM" id="MobiDB-lite"/>
    </source>
</evidence>
<keyword evidence="1" id="KW-0732">Signal</keyword>
<feature type="region of interest" description="Disordered" evidence="2">
    <location>
        <begin position="121"/>
        <end position="154"/>
    </location>
</feature>
<organism evidence="4 5">
    <name type="scientific">Actinomyces bowdenii</name>
    <dbReference type="NCBI Taxonomy" id="131109"/>
    <lineage>
        <taxon>Bacteria</taxon>
        <taxon>Bacillati</taxon>
        <taxon>Actinomycetota</taxon>
        <taxon>Actinomycetes</taxon>
        <taxon>Actinomycetales</taxon>
        <taxon>Actinomycetaceae</taxon>
        <taxon>Actinomyces</taxon>
    </lineage>
</organism>
<reference evidence="4 5" key="1">
    <citation type="submission" date="2018-11" db="EMBL/GenBank/DDBJ databases">
        <title>Genomes From Bacteria Associated with the Canine Oral Cavity: a Test Case for Automated Genome-Based Taxonomic Assignment.</title>
        <authorList>
            <person name="Coil D.A."/>
            <person name="Jospin G."/>
            <person name="Darling A.E."/>
            <person name="Wallis C."/>
            <person name="Davis I.J."/>
            <person name="Harris S."/>
            <person name="Eisen J.A."/>
            <person name="Holcombe L.J."/>
            <person name="O'Flynn C."/>
        </authorList>
    </citation>
    <scope>NUCLEOTIDE SEQUENCE [LARGE SCALE GENOMIC DNA]</scope>
    <source>
        <strain evidence="4 5">OH5050</strain>
    </source>
</reference>
<evidence type="ECO:0000259" key="3">
    <source>
        <dbReference type="PROSITE" id="PS51109"/>
    </source>
</evidence>
<gene>
    <name evidence="4" type="ORF">EII10_06760</name>
</gene>
<sequence>MGRHSQTSSLNTTLVELGSLASRSLSRGAATGGHGRRRAEGPARTPLSPMLFRAGGAAAVLSLAVSGGAYAAVLAQDEGEGGVAGSLSALGGEAGGAGIQDGGPGAGAPSAVVEGESAEFSTVTEDTTEAHGTVEKETDSLPEGETKVETEGVDGVTRTTYQVASVGGQEVSREAVSTVVVTQKVDEVVLKGTGAQPAAPAQAPAEAPAAESPAQAPAEAAPAPVAESGTDAAGAQAIAKSMMAGYGWNDSEFSCLVSLWNRESNWNYQAENPSSGAYGIPQSLPGDKMAAAGADWRTNPTTQITWGLGYISERYGSPCGAWAHSEAVGWY</sequence>
<dbReference type="RefSeq" id="WP_124933737.1">
    <property type="nucleotide sequence ID" value="NZ_JAGFOU010000024.1"/>
</dbReference>
<protein>
    <recommendedName>
        <fullName evidence="3">G5 domain-containing protein</fullName>
    </recommendedName>
</protein>
<dbReference type="EMBL" id="RQZC01000008">
    <property type="protein sequence ID" value="RRD29355.1"/>
    <property type="molecule type" value="Genomic_DNA"/>
</dbReference>
<dbReference type="InterPro" id="IPR023346">
    <property type="entry name" value="Lysozyme-like_dom_sf"/>
</dbReference>
<dbReference type="SMART" id="SM01208">
    <property type="entry name" value="G5"/>
    <property type="match status" value="1"/>
</dbReference>